<feature type="region of interest" description="Disordered" evidence="1">
    <location>
        <begin position="424"/>
        <end position="448"/>
    </location>
</feature>
<organism evidence="2 3">
    <name type="scientific">Symbiodinium natans</name>
    <dbReference type="NCBI Taxonomy" id="878477"/>
    <lineage>
        <taxon>Eukaryota</taxon>
        <taxon>Sar</taxon>
        <taxon>Alveolata</taxon>
        <taxon>Dinophyceae</taxon>
        <taxon>Suessiales</taxon>
        <taxon>Symbiodiniaceae</taxon>
        <taxon>Symbiodinium</taxon>
    </lineage>
</organism>
<sequence>MQLGHPWDWFFFGVEGLTSNFWGLRCPEDPELTQLHLDIEGLSLRAWATASSTAAAEAPGYAGLVGPSMLATALAVGLLDTGASGYVTATEGEQAEDVEHGALPKAARQKVGTKADHRALALQVQAVAQKQDQLLGAHSGPPDPLGDAGNSATAEPLLPAARPLLRRPLSRVPPLQATPKRLADVLGPPPPVRVHASQLSEEEPLPGISTEELVEDTSGNALAQAMLLQARALTLLVGQISTASSDPLTDLQSTQKSFHEGDAWTSKAATRTGPTDGSFFERAYQAAARRMDPTVSSAQAAELSQQGPVMQRYLERYGGFSKNKELGLIQWQLTLALDLFAKREAKGADTIAQIMIMVKQWALDGRSDLAWLLTLQPDPPNSVFQDDQQIGASSLRPFSSLADQRIIATTLAYVKELDALTTKGQSSQSRRTSSRLHPGWTPRRLRGL</sequence>
<comment type="caution">
    <text evidence="2">The sequence shown here is derived from an EMBL/GenBank/DDBJ whole genome shotgun (WGS) entry which is preliminary data.</text>
</comment>
<dbReference type="EMBL" id="CAJNDS010002260">
    <property type="protein sequence ID" value="CAE7398272.1"/>
    <property type="molecule type" value="Genomic_DNA"/>
</dbReference>
<proteinExistence type="predicted"/>
<protein>
    <submittedName>
        <fullName evidence="2">Uncharacterized protein</fullName>
    </submittedName>
</protein>
<accession>A0A812QQ29</accession>
<dbReference type="OrthoDB" id="440580at2759"/>
<evidence type="ECO:0000313" key="2">
    <source>
        <dbReference type="EMBL" id="CAE7398272.1"/>
    </source>
</evidence>
<gene>
    <name evidence="2" type="ORF">SNAT2548_LOCUS21684</name>
</gene>
<evidence type="ECO:0000256" key="1">
    <source>
        <dbReference type="SAM" id="MobiDB-lite"/>
    </source>
</evidence>
<evidence type="ECO:0000313" key="3">
    <source>
        <dbReference type="Proteomes" id="UP000604046"/>
    </source>
</evidence>
<feature type="region of interest" description="Disordered" evidence="1">
    <location>
        <begin position="171"/>
        <end position="203"/>
    </location>
</feature>
<name>A0A812QQ29_9DINO</name>
<feature type="region of interest" description="Disordered" evidence="1">
    <location>
        <begin position="135"/>
        <end position="154"/>
    </location>
</feature>
<keyword evidence="3" id="KW-1185">Reference proteome</keyword>
<reference evidence="2" key="1">
    <citation type="submission" date="2021-02" db="EMBL/GenBank/DDBJ databases">
        <authorList>
            <person name="Dougan E. K."/>
            <person name="Rhodes N."/>
            <person name="Thang M."/>
            <person name="Chan C."/>
        </authorList>
    </citation>
    <scope>NUCLEOTIDE SEQUENCE</scope>
</reference>
<dbReference type="AlphaFoldDB" id="A0A812QQ29"/>
<dbReference type="Proteomes" id="UP000604046">
    <property type="component" value="Unassembled WGS sequence"/>
</dbReference>